<dbReference type="GO" id="GO:0016757">
    <property type="term" value="F:glycosyltransferase activity"/>
    <property type="evidence" value="ECO:0007669"/>
    <property type="project" value="InterPro"/>
</dbReference>
<dbReference type="InterPro" id="IPR001296">
    <property type="entry name" value="Glyco_trans_1"/>
</dbReference>
<dbReference type="OrthoDB" id="9801609at2"/>
<dbReference type="Pfam" id="PF00534">
    <property type="entry name" value="Glycos_transf_1"/>
    <property type="match status" value="1"/>
</dbReference>
<protein>
    <submittedName>
        <fullName evidence="3">Glycosyl transferase family 1</fullName>
    </submittedName>
</protein>
<keyword evidence="3" id="KW-0808">Transferase</keyword>
<dbReference type="Pfam" id="PF13439">
    <property type="entry name" value="Glyco_transf_4"/>
    <property type="match status" value="1"/>
</dbReference>
<accession>A0A1B4V3I9</accession>
<dbReference type="SUPFAM" id="SSF53756">
    <property type="entry name" value="UDP-Glycosyltransferase/glycogen phosphorylase"/>
    <property type="match status" value="1"/>
</dbReference>
<keyword evidence="4" id="KW-1185">Reference proteome</keyword>
<dbReference type="PANTHER" id="PTHR45947:SF3">
    <property type="entry name" value="SULFOQUINOVOSYL TRANSFERASE SQD2"/>
    <property type="match status" value="1"/>
</dbReference>
<evidence type="ECO:0000313" key="4">
    <source>
        <dbReference type="Proteomes" id="UP000218899"/>
    </source>
</evidence>
<dbReference type="KEGG" id="sva:SVA_1564"/>
<name>A0A1B4V3I9_9GAMM</name>
<dbReference type="RefSeq" id="WP_096460669.1">
    <property type="nucleotide sequence ID" value="NZ_AP014936.1"/>
</dbReference>
<dbReference type="InterPro" id="IPR028098">
    <property type="entry name" value="Glyco_trans_4-like_N"/>
</dbReference>
<evidence type="ECO:0000313" key="3">
    <source>
        <dbReference type="EMBL" id="BAU48126.1"/>
    </source>
</evidence>
<dbReference type="Gene3D" id="3.40.50.2000">
    <property type="entry name" value="Glycogen Phosphorylase B"/>
    <property type="match status" value="2"/>
</dbReference>
<feature type="domain" description="Glycosyl transferase family 1" evidence="1">
    <location>
        <begin position="201"/>
        <end position="342"/>
    </location>
</feature>
<sequence>MTARARKVAVVHEWFETVAGSERVVEQILRCYPEADVYCIVDFLCESDRRLLSGRRVRTSFIQRLPFARRCFRHYLPLMPFAVEQFDLSAYDIVISSTHAVAKGVLTGPDQLHLAYVHSPMRYAWDMQHQYLRESNLVWGIRSVFARAILHAMRTWDYRTSCGVDVFIANSAHVARRVRKCYGREAMVIPPPVDTDTFALRNRKEDFYVTVSRAVPYKRLDLLVEAFSRMPARRLLVLGRDTNSASLRSKAGSNVELLGHQPIDVVRDFLQRARAFVYAAEEDFGIAVLEAQACGTPVIAYGKGGVRETVRATPAERATGVLYEEQSVDAVVAAVDRFERESSRFDPSACRANAERFTQSRFRSDFEAAVEAAWLELRARERHDGARPGRADAVRYGRGYGV</sequence>
<feature type="domain" description="Glycosyltransferase subfamily 4-like N-terminal" evidence="2">
    <location>
        <begin position="20"/>
        <end position="196"/>
    </location>
</feature>
<dbReference type="CDD" id="cd03804">
    <property type="entry name" value="GT4_WbaZ-like"/>
    <property type="match status" value="1"/>
</dbReference>
<evidence type="ECO:0000259" key="2">
    <source>
        <dbReference type="Pfam" id="PF13439"/>
    </source>
</evidence>
<dbReference type="InterPro" id="IPR050194">
    <property type="entry name" value="Glycosyltransferase_grp1"/>
</dbReference>
<evidence type="ECO:0000259" key="1">
    <source>
        <dbReference type="Pfam" id="PF00534"/>
    </source>
</evidence>
<reference evidence="3 4" key="1">
    <citation type="submission" date="2015-08" db="EMBL/GenBank/DDBJ databases">
        <title>Complete genome sequence of Sulfurifustis variabilis.</title>
        <authorList>
            <person name="Miura A."/>
            <person name="Kojima H."/>
            <person name="Fukui M."/>
        </authorList>
    </citation>
    <scope>NUCLEOTIDE SEQUENCE [LARGE SCALE GENOMIC DNA]</scope>
    <source>
        <strain evidence="4">skN76</strain>
    </source>
</reference>
<proteinExistence type="predicted"/>
<gene>
    <name evidence="3" type="ORF">SVA_1564</name>
</gene>
<organism evidence="3 4">
    <name type="scientific">Sulfurifustis variabilis</name>
    <dbReference type="NCBI Taxonomy" id="1675686"/>
    <lineage>
        <taxon>Bacteria</taxon>
        <taxon>Pseudomonadati</taxon>
        <taxon>Pseudomonadota</taxon>
        <taxon>Gammaproteobacteria</taxon>
        <taxon>Acidiferrobacterales</taxon>
        <taxon>Acidiferrobacteraceae</taxon>
        <taxon>Sulfurifustis</taxon>
    </lineage>
</organism>
<dbReference type="PANTHER" id="PTHR45947">
    <property type="entry name" value="SULFOQUINOVOSYL TRANSFERASE SQD2"/>
    <property type="match status" value="1"/>
</dbReference>
<dbReference type="EMBL" id="AP014936">
    <property type="protein sequence ID" value="BAU48126.1"/>
    <property type="molecule type" value="Genomic_DNA"/>
</dbReference>
<dbReference type="AlphaFoldDB" id="A0A1B4V3I9"/>
<dbReference type="Proteomes" id="UP000218899">
    <property type="component" value="Chromosome"/>
</dbReference>